<dbReference type="Pfam" id="PF03450">
    <property type="entry name" value="CO_deh_flav_C"/>
    <property type="match status" value="1"/>
</dbReference>
<dbReference type="PIRSF" id="PIRSF036557">
    <property type="entry name" value="XdhA_RC"/>
    <property type="match status" value="1"/>
</dbReference>
<dbReference type="PANTHER" id="PTHR45444">
    <property type="entry name" value="XANTHINE DEHYDROGENASE"/>
    <property type="match status" value="1"/>
</dbReference>
<dbReference type="GO" id="GO:0051537">
    <property type="term" value="F:2 iron, 2 sulfur cluster binding"/>
    <property type="evidence" value="ECO:0007669"/>
    <property type="project" value="InterPro"/>
</dbReference>
<protein>
    <submittedName>
        <fullName evidence="8">Xanthine dehydrogenase small subunit</fullName>
        <ecNumber evidence="8">1.17.1.4</ecNumber>
    </submittedName>
</protein>
<keyword evidence="4 8" id="KW-0560">Oxidoreductase</keyword>
<dbReference type="InterPro" id="IPR036318">
    <property type="entry name" value="FAD-bd_PCMH-like_sf"/>
</dbReference>
<proteinExistence type="predicted"/>
<dbReference type="InterPro" id="IPR012675">
    <property type="entry name" value="Beta-grasp_dom_sf"/>
</dbReference>
<dbReference type="SMART" id="SM01092">
    <property type="entry name" value="CO_deh_flav_C"/>
    <property type="match status" value="1"/>
</dbReference>
<dbReference type="InterPro" id="IPR006058">
    <property type="entry name" value="2Fe2S_fd_BS"/>
</dbReference>
<dbReference type="Gene3D" id="3.30.465.10">
    <property type="match status" value="1"/>
</dbReference>
<dbReference type="SUPFAM" id="SSF55447">
    <property type="entry name" value="CO dehydrogenase flavoprotein C-terminal domain-like"/>
    <property type="match status" value="1"/>
</dbReference>
<accession>A0A5E6MGP4</accession>
<dbReference type="InterPro" id="IPR016208">
    <property type="entry name" value="Ald_Oxase/xanthine_DH-like"/>
</dbReference>
<dbReference type="SUPFAM" id="SSF54292">
    <property type="entry name" value="2Fe-2S ferredoxin-like"/>
    <property type="match status" value="1"/>
</dbReference>
<sequence>MAFSLRINGMERTIVTAEPETTLLDYLRSLGLSGAKEGCAQGECGSCAVLSVEEGESGRSCLRALNSCLIPLPAAADREIYTVEALGRPGRLSLAQSCLVEAGACQCGYCMPGFVISLTAEQSRLGNRPLRPDALFGNLCRCGGYRPIRKAASRLEALRPNEPLALRLQRPPPPLRPLSPEEGRGRFFRPTSLEGCWELIRRYPEARWVSGSTDLAVDSNLRGRRPPVWISLEGIEEIRRFSDGEEWLEIGAGLSLQEIEERMAAHAPLPSALARWFVLFGSPLVRNRATLGGNLATASPVGDAAPLLLALDARLRLLSAEGSREVALSGFFSGNRRTALAPGELIASVRIPKPFPYQLRFFKIAKRPSNDIATVSLGMGLRLDASGRVESLRLALGGVSDRPIRLFAAESAMAGAPWNSESLRRAGELLRSDLAPISDLRGSAAYRLALVRRLLEKCLREEMEAAS</sequence>
<reference evidence="8" key="1">
    <citation type="submission" date="2019-09" db="EMBL/GenBank/DDBJ databases">
        <authorList>
            <person name="Cremers G."/>
        </authorList>
    </citation>
    <scope>NUCLEOTIDE SEQUENCE [LARGE SCALE GENOMIC DNA]</scope>
    <source>
        <strain evidence="8">3B</strain>
    </source>
</reference>
<dbReference type="GO" id="GO:0005506">
    <property type="term" value="F:iron ion binding"/>
    <property type="evidence" value="ECO:0007669"/>
    <property type="project" value="InterPro"/>
</dbReference>
<evidence type="ECO:0000256" key="4">
    <source>
        <dbReference type="ARBA" id="ARBA00023002"/>
    </source>
</evidence>
<keyword evidence="1" id="KW-0285">Flavoprotein</keyword>
<dbReference type="PROSITE" id="PS51387">
    <property type="entry name" value="FAD_PCMH"/>
    <property type="match status" value="1"/>
</dbReference>
<evidence type="ECO:0000259" key="7">
    <source>
        <dbReference type="PROSITE" id="PS51387"/>
    </source>
</evidence>
<dbReference type="Pfam" id="PF00111">
    <property type="entry name" value="Fer2"/>
    <property type="match status" value="1"/>
</dbReference>
<dbReference type="PROSITE" id="PS00197">
    <property type="entry name" value="2FE2S_FER_1"/>
    <property type="match status" value="1"/>
</dbReference>
<keyword evidence="5" id="KW-0408">Iron</keyword>
<dbReference type="PANTHER" id="PTHR45444:SF3">
    <property type="entry name" value="XANTHINE DEHYDROGENASE"/>
    <property type="match status" value="1"/>
</dbReference>
<dbReference type="InterPro" id="IPR016166">
    <property type="entry name" value="FAD-bd_PCMH"/>
</dbReference>
<dbReference type="InterPro" id="IPR016167">
    <property type="entry name" value="FAD-bd_PCMH_sub1"/>
</dbReference>
<keyword evidence="3" id="KW-0274">FAD</keyword>
<dbReference type="Proteomes" id="UP000381693">
    <property type="component" value="Unassembled WGS sequence"/>
</dbReference>
<dbReference type="InterPro" id="IPR036683">
    <property type="entry name" value="CO_DH_flav_C_dom_sf"/>
</dbReference>
<dbReference type="InterPro" id="IPR005107">
    <property type="entry name" value="CO_DH_flav_C"/>
</dbReference>
<dbReference type="SUPFAM" id="SSF47741">
    <property type="entry name" value="CO dehydrogenase ISP C-domain like"/>
    <property type="match status" value="1"/>
</dbReference>
<organism evidence="8 9">
    <name type="scientific">Methylacidimicrobium cyclopophantes</name>
    <dbReference type="NCBI Taxonomy" id="1041766"/>
    <lineage>
        <taxon>Bacteria</taxon>
        <taxon>Pseudomonadati</taxon>
        <taxon>Verrucomicrobiota</taxon>
        <taxon>Methylacidimicrobium</taxon>
    </lineage>
</organism>
<dbReference type="InterPro" id="IPR002888">
    <property type="entry name" value="2Fe-2S-bd"/>
</dbReference>
<dbReference type="GO" id="GO:0071949">
    <property type="term" value="F:FAD binding"/>
    <property type="evidence" value="ECO:0007669"/>
    <property type="project" value="InterPro"/>
</dbReference>
<dbReference type="RefSeq" id="WP_246189652.1">
    <property type="nucleotide sequence ID" value="NZ_CABFUZ020000238.1"/>
</dbReference>
<dbReference type="GO" id="GO:0004854">
    <property type="term" value="F:xanthine dehydrogenase activity"/>
    <property type="evidence" value="ECO:0007669"/>
    <property type="project" value="UniProtKB-EC"/>
</dbReference>
<gene>
    <name evidence="8" type="primary">xdhA</name>
    <name evidence="8" type="ORF">MAMC_02035</name>
</gene>
<dbReference type="EMBL" id="CABFUZ020000238">
    <property type="protein sequence ID" value="VVM08281.1"/>
    <property type="molecule type" value="Genomic_DNA"/>
</dbReference>
<dbReference type="InterPro" id="IPR016169">
    <property type="entry name" value="FAD-bd_PCMH_sub2"/>
</dbReference>
<evidence type="ECO:0000259" key="6">
    <source>
        <dbReference type="PROSITE" id="PS51085"/>
    </source>
</evidence>
<dbReference type="Pfam" id="PF01799">
    <property type="entry name" value="Fer2_2"/>
    <property type="match status" value="1"/>
</dbReference>
<evidence type="ECO:0000256" key="1">
    <source>
        <dbReference type="ARBA" id="ARBA00022630"/>
    </source>
</evidence>
<dbReference type="CDD" id="cd00207">
    <property type="entry name" value="fer2"/>
    <property type="match status" value="1"/>
</dbReference>
<dbReference type="Pfam" id="PF00941">
    <property type="entry name" value="FAD_binding_5"/>
    <property type="match status" value="1"/>
</dbReference>
<dbReference type="Gene3D" id="3.10.20.30">
    <property type="match status" value="1"/>
</dbReference>
<evidence type="ECO:0000313" key="8">
    <source>
        <dbReference type="EMBL" id="VVM08281.1"/>
    </source>
</evidence>
<dbReference type="AlphaFoldDB" id="A0A5E6MGP4"/>
<dbReference type="EC" id="1.17.1.4" evidence="8"/>
<dbReference type="InterPro" id="IPR001041">
    <property type="entry name" value="2Fe-2S_ferredoxin-type"/>
</dbReference>
<dbReference type="Gene3D" id="3.30.43.10">
    <property type="entry name" value="Uridine Diphospho-n-acetylenolpyruvylglucosamine Reductase, domain 2"/>
    <property type="match status" value="1"/>
</dbReference>
<name>A0A5E6MGP4_9BACT</name>
<evidence type="ECO:0000313" key="9">
    <source>
        <dbReference type="Proteomes" id="UP000381693"/>
    </source>
</evidence>
<feature type="domain" description="FAD-binding PCMH-type" evidence="7">
    <location>
        <begin position="180"/>
        <end position="356"/>
    </location>
</feature>
<dbReference type="InterPro" id="IPR012175">
    <property type="entry name" value="Xanth_DH_ssu_bac"/>
</dbReference>
<dbReference type="SUPFAM" id="SSF56176">
    <property type="entry name" value="FAD-binding/transporter-associated domain-like"/>
    <property type="match status" value="1"/>
</dbReference>
<evidence type="ECO:0000256" key="2">
    <source>
        <dbReference type="ARBA" id="ARBA00022723"/>
    </source>
</evidence>
<dbReference type="InterPro" id="IPR036010">
    <property type="entry name" value="2Fe-2S_ferredoxin-like_sf"/>
</dbReference>
<dbReference type="PROSITE" id="PS51085">
    <property type="entry name" value="2FE2S_FER_2"/>
    <property type="match status" value="1"/>
</dbReference>
<dbReference type="Gene3D" id="3.30.390.50">
    <property type="entry name" value="CO dehydrogenase flavoprotein, C-terminal domain"/>
    <property type="match status" value="1"/>
</dbReference>
<comment type="caution">
    <text evidence="8">The sequence shown here is derived from an EMBL/GenBank/DDBJ whole genome shotgun (WGS) entry which is preliminary data.</text>
</comment>
<keyword evidence="2" id="KW-0479">Metal-binding</keyword>
<evidence type="ECO:0000256" key="5">
    <source>
        <dbReference type="ARBA" id="ARBA00023004"/>
    </source>
</evidence>
<dbReference type="InterPro" id="IPR002346">
    <property type="entry name" value="Mopterin_DH_FAD-bd"/>
</dbReference>
<dbReference type="Gene3D" id="1.10.150.120">
    <property type="entry name" value="[2Fe-2S]-binding domain"/>
    <property type="match status" value="1"/>
</dbReference>
<dbReference type="InterPro" id="IPR036884">
    <property type="entry name" value="2Fe-2S-bd_dom_sf"/>
</dbReference>
<feature type="domain" description="2Fe-2S ferredoxin-type" evidence="6">
    <location>
        <begin position="1"/>
        <end position="86"/>
    </location>
</feature>
<evidence type="ECO:0000256" key="3">
    <source>
        <dbReference type="ARBA" id="ARBA00022827"/>
    </source>
</evidence>
<keyword evidence="9" id="KW-1185">Reference proteome</keyword>